<dbReference type="Gene3D" id="3.30.420.10">
    <property type="entry name" value="Ribonuclease H-like superfamily/Ribonuclease H"/>
    <property type="match status" value="1"/>
</dbReference>
<dbReference type="InterPro" id="IPR012337">
    <property type="entry name" value="RNaseH-like_sf"/>
</dbReference>
<evidence type="ECO:0000259" key="1">
    <source>
        <dbReference type="PROSITE" id="PS50013"/>
    </source>
</evidence>
<evidence type="ECO:0000313" key="3">
    <source>
        <dbReference type="EMBL" id="KAJ8028059.1"/>
    </source>
</evidence>
<dbReference type="PANTHER" id="PTHR46585">
    <property type="entry name" value="INTEGRASE CORE DOMAIN CONTAINING PROTEIN"/>
    <property type="match status" value="1"/>
</dbReference>
<dbReference type="AlphaFoldDB" id="A0A9Q1BK42"/>
<dbReference type="CDD" id="cd00024">
    <property type="entry name" value="CD_CSD"/>
    <property type="match status" value="1"/>
</dbReference>
<accession>A0A9Q1BK42</accession>
<sequence length="231" mass="27494">MLSSGRVPYQIHTDRDGEFINKHVQGFLKEKDIHFFTTNNETKASVVERFNRTLKSRMWKDFTHRNSLKYVGVLSKLVEGYNRSYHRSIKMRSIDVTKENEGTVWNTLYTSYVIKDNGNYKFKLGERVRIAKSKLKYEKGYLPNWSEELFTVVKRKPKPIPVYRLQDWNGEDIGGDFYEHELPSVKVDDNALFKIEKILKKRKRNGKVEYFVKWQGYPAKFNSWTTNMNKE</sequence>
<gene>
    <name evidence="3" type="ORF">HOLleu_30186</name>
</gene>
<dbReference type="Proteomes" id="UP001152320">
    <property type="component" value="Chromosome 15"/>
</dbReference>
<dbReference type="SUPFAM" id="SSF54160">
    <property type="entry name" value="Chromo domain-like"/>
    <property type="match status" value="1"/>
</dbReference>
<dbReference type="OrthoDB" id="6430740at2759"/>
<dbReference type="PANTHER" id="PTHR46585:SF1">
    <property type="entry name" value="CHROMO DOMAIN-CONTAINING PROTEIN"/>
    <property type="match status" value="1"/>
</dbReference>
<dbReference type="EMBL" id="JAIZAY010000015">
    <property type="protein sequence ID" value="KAJ8028059.1"/>
    <property type="molecule type" value="Genomic_DNA"/>
</dbReference>
<dbReference type="PROSITE" id="PS50994">
    <property type="entry name" value="INTEGRASE"/>
    <property type="match status" value="1"/>
</dbReference>
<dbReference type="InterPro" id="IPR016197">
    <property type="entry name" value="Chromo-like_dom_sf"/>
</dbReference>
<protein>
    <submittedName>
        <fullName evidence="3">Chromobox protein-like 7</fullName>
    </submittedName>
</protein>
<dbReference type="PROSITE" id="PS50013">
    <property type="entry name" value="CHROMO_2"/>
    <property type="match status" value="1"/>
</dbReference>
<feature type="domain" description="Integrase catalytic" evidence="2">
    <location>
        <begin position="1"/>
        <end position="101"/>
    </location>
</feature>
<evidence type="ECO:0000313" key="4">
    <source>
        <dbReference type="Proteomes" id="UP001152320"/>
    </source>
</evidence>
<dbReference type="GO" id="GO:0015074">
    <property type="term" value="P:DNA integration"/>
    <property type="evidence" value="ECO:0007669"/>
    <property type="project" value="InterPro"/>
</dbReference>
<dbReference type="InterPro" id="IPR000953">
    <property type="entry name" value="Chromo/chromo_shadow_dom"/>
</dbReference>
<dbReference type="Gene3D" id="2.40.50.40">
    <property type="match status" value="1"/>
</dbReference>
<feature type="domain" description="Chromo" evidence="1">
    <location>
        <begin position="193"/>
        <end position="231"/>
    </location>
</feature>
<keyword evidence="4" id="KW-1185">Reference proteome</keyword>
<reference evidence="3" key="1">
    <citation type="submission" date="2021-10" db="EMBL/GenBank/DDBJ databases">
        <title>Tropical sea cucumber genome reveals ecological adaptation and Cuvierian tubules defense mechanism.</title>
        <authorList>
            <person name="Chen T."/>
        </authorList>
    </citation>
    <scope>NUCLEOTIDE SEQUENCE</scope>
    <source>
        <strain evidence="3">Nanhai2018</strain>
        <tissue evidence="3">Muscle</tissue>
    </source>
</reference>
<evidence type="ECO:0000259" key="2">
    <source>
        <dbReference type="PROSITE" id="PS50994"/>
    </source>
</evidence>
<dbReference type="GO" id="GO:0003676">
    <property type="term" value="F:nucleic acid binding"/>
    <property type="evidence" value="ECO:0007669"/>
    <property type="project" value="InterPro"/>
</dbReference>
<dbReference type="InterPro" id="IPR023780">
    <property type="entry name" value="Chromo_domain"/>
</dbReference>
<dbReference type="InterPro" id="IPR001584">
    <property type="entry name" value="Integrase_cat-core"/>
</dbReference>
<dbReference type="Pfam" id="PF00385">
    <property type="entry name" value="Chromo"/>
    <property type="match status" value="1"/>
</dbReference>
<proteinExistence type="predicted"/>
<dbReference type="SUPFAM" id="SSF53098">
    <property type="entry name" value="Ribonuclease H-like"/>
    <property type="match status" value="1"/>
</dbReference>
<name>A0A9Q1BK42_HOLLE</name>
<dbReference type="InterPro" id="IPR036397">
    <property type="entry name" value="RNaseH_sf"/>
</dbReference>
<organism evidence="3 4">
    <name type="scientific">Holothuria leucospilota</name>
    <name type="common">Black long sea cucumber</name>
    <name type="synonym">Mertensiothuria leucospilota</name>
    <dbReference type="NCBI Taxonomy" id="206669"/>
    <lineage>
        <taxon>Eukaryota</taxon>
        <taxon>Metazoa</taxon>
        <taxon>Echinodermata</taxon>
        <taxon>Eleutherozoa</taxon>
        <taxon>Echinozoa</taxon>
        <taxon>Holothuroidea</taxon>
        <taxon>Aspidochirotacea</taxon>
        <taxon>Aspidochirotida</taxon>
        <taxon>Holothuriidae</taxon>
        <taxon>Holothuria</taxon>
    </lineage>
</organism>
<comment type="caution">
    <text evidence="3">The sequence shown here is derived from an EMBL/GenBank/DDBJ whole genome shotgun (WGS) entry which is preliminary data.</text>
</comment>